<dbReference type="RefSeq" id="WP_115229164.1">
    <property type="nucleotide sequence ID" value="NZ_CAWOLO010000008.1"/>
</dbReference>
<dbReference type="Proteomes" id="UP000255108">
    <property type="component" value="Unassembled WGS sequence"/>
</dbReference>
<evidence type="ECO:0000313" key="1">
    <source>
        <dbReference type="EMBL" id="STR45302.1"/>
    </source>
</evidence>
<dbReference type="Pfam" id="PF22491">
    <property type="entry name" value="DUF6988"/>
    <property type="match status" value="1"/>
</dbReference>
<dbReference type="Proteomes" id="UP000295794">
    <property type="component" value="Unassembled WGS sequence"/>
</dbReference>
<gene>
    <name evidence="2" type="ORF">EV682_10837</name>
    <name evidence="1" type="ORF">NCTC11159_03863</name>
</gene>
<evidence type="ECO:0000313" key="3">
    <source>
        <dbReference type="Proteomes" id="UP000255108"/>
    </source>
</evidence>
<evidence type="ECO:0000313" key="4">
    <source>
        <dbReference type="Proteomes" id="UP000295794"/>
    </source>
</evidence>
<organism evidence="1 3">
    <name type="scientific">Iodobacter fluviatilis</name>
    <dbReference type="NCBI Taxonomy" id="537"/>
    <lineage>
        <taxon>Bacteria</taxon>
        <taxon>Pseudomonadati</taxon>
        <taxon>Pseudomonadota</taxon>
        <taxon>Betaproteobacteria</taxon>
        <taxon>Neisseriales</taxon>
        <taxon>Chitinibacteraceae</taxon>
        <taxon>Iodobacter</taxon>
    </lineage>
</organism>
<reference evidence="1 3" key="1">
    <citation type="submission" date="2018-06" db="EMBL/GenBank/DDBJ databases">
        <authorList>
            <consortium name="Pathogen Informatics"/>
            <person name="Doyle S."/>
        </authorList>
    </citation>
    <scope>NUCLEOTIDE SEQUENCE [LARGE SCALE GENOMIC DNA]</scope>
    <source>
        <strain evidence="1 3">NCTC11159</strain>
    </source>
</reference>
<reference evidence="2 4" key="2">
    <citation type="submission" date="2019-03" db="EMBL/GenBank/DDBJ databases">
        <title>Genomic Encyclopedia of Type Strains, Phase IV (KMG-IV): sequencing the most valuable type-strain genomes for metagenomic binning, comparative biology and taxonomic classification.</title>
        <authorList>
            <person name="Goeker M."/>
        </authorList>
    </citation>
    <scope>NUCLEOTIDE SEQUENCE [LARGE SCALE GENOMIC DNA]</scope>
    <source>
        <strain evidence="2 4">DSM 3764</strain>
    </source>
</reference>
<proteinExistence type="predicted"/>
<dbReference type="InterPro" id="IPR054257">
    <property type="entry name" value="DUF6988"/>
</dbReference>
<keyword evidence="4" id="KW-1185">Reference proteome</keyword>
<dbReference type="EMBL" id="UGHR01000004">
    <property type="protein sequence ID" value="STR45302.1"/>
    <property type="molecule type" value="Genomic_DNA"/>
</dbReference>
<accession>A0A377STD2</accession>
<evidence type="ECO:0000313" key="2">
    <source>
        <dbReference type="EMBL" id="TCU85014.1"/>
    </source>
</evidence>
<dbReference type="EMBL" id="SMBT01000008">
    <property type="protein sequence ID" value="TCU85014.1"/>
    <property type="molecule type" value="Genomic_DNA"/>
</dbReference>
<sequence length="198" mass="22678">MLTTEELERARCYVEELRLSVHGLDLPSSNRMRAAGSCFAIAQDHHHAIVLLIQEKLFASSFALLRVEFEAYIRGEWLSQCASDPIVDSFLRGKEPPKVDCQLAELEMLESFNEKRLSQIKQQTWKSMCAYTHTGGLHVQRWNTEDGIEANYTRDEVLEVLKFAEIIASWSVIGVARLASNDELAVRTFEGFKRRLEE</sequence>
<protein>
    <recommendedName>
        <fullName evidence="5">AbiV family abortive infection protein</fullName>
    </recommendedName>
</protein>
<evidence type="ECO:0008006" key="5">
    <source>
        <dbReference type="Google" id="ProtNLM"/>
    </source>
</evidence>
<name>A0A377STD2_9NEIS</name>
<dbReference type="AlphaFoldDB" id="A0A377STD2"/>
<dbReference type="OrthoDB" id="6058394at2"/>